<evidence type="ECO:0000313" key="2">
    <source>
        <dbReference type="Proteomes" id="UP001055811"/>
    </source>
</evidence>
<evidence type="ECO:0000313" key="1">
    <source>
        <dbReference type="EMBL" id="KAI3749487.1"/>
    </source>
</evidence>
<reference evidence="1 2" key="2">
    <citation type="journal article" date="2022" name="Mol. Ecol. Resour.">
        <title>The genomes of chicory, endive, great burdock and yacon provide insights into Asteraceae paleo-polyploidization history and plant inulin production.</title>
        <authorList>
            <person name="Fan W."/>
            <person name="Wang S."/>
            <person name="Wang H."/>
            <person name="Wang A."/>
            <person name="Jiang F."/>
            <person name="Liu H."/>
            <person name="Zhao H."/>
            <person name="Xu D."/>
            <person name="Zhang Y."/>
        </authorList>
    </citation>
    <scope>NUCLEOTIDE SEQUENCE [LARGE SCALE GENOMIC DNA]</scope>
    <source>
        <strain evidence="2">cv. Punajuju</strain>
        <tissue evidence="1">Leaves</tissue>
    </source>
</reference>
<keyword evidence="2" id="KW-1185">Reference proteome</keyword>
<name>A0ACB9DT68_CICIN</name>
<organism evidence="1 2">
    <name type="scientific">Cichorium intybus</name>
    <name type="common">Chicory</name>
    <dbReference type="NCBI Taxonomy" id="13427"/>
    <lineage>
        <taxon>Eukaryota</taxon>
        <taxon>Viridiplantae</taxon>
        <taxon>Streptophyta</taxon>
        <taxon>Embryophyta</taxon>
        <taxon>Tracheophyta</taxon>
        <taxon>Spermatophyta</taxon>
        <taxon>Magnoliopsida</taxon>
        <taxon>eudicotyledons</taxon>
        <taxon>Gunneridae</taxon>
        <taxon>Pentapetalae</taxon>
        <taxon>asterids</taxon>
        <taxon>campanulids</taxon>
        <taxon>Asterales</taxon>
        <taxon>Asteraceae</taxon>
        <taxon>Cichorioideae</taxon>
        <taxon>Cichorieae</taxon>
        <taxon>Cichoriinae</taxon>
        <taxon>Cichorium</taxon>
    </lineage>
</organism>
<gene>
    <name evidence="1" type="ORF">L2E82_20100</name>
</gene>
<proteinExistence type="predicted"/>
<protein>
    <submittedName>
        <fullName evidence="1">Uncharacterized protein</fullName>
    </submittedName>
</protein>
<accession>A0ACB9DT68</accession>
<reference evidence="2" key="1">
    <citation type="journal article" date="2022" name="Mol. Ecol. Resour.">
        <title>The genomes of chicory, endive, great burdock and yacon provide insights into Asteraceae palaeo-polyploidization history and plant inulin production.</title>
        <authorList>
            <person name="Fan W."/>
            <person name="Wang S."/>
            <person name="Wang H."/>
            <person name="Wang A."/>
            <person name="Jiang F."/>
            <person name="Liu H."/>
            <person name="Zhao H."/>
            <person name="Xu D."/>
            <person name="Zhang Y."/>
        </authorList>
    </citation>
    <scope>NUCLEOTIDE SEQUENCE [LARGE SCALE GENOMIC DNA]</scope>
    <source>
        <strain evidence="2">cv. Punajuju</strain>
    </source>
</reference>
<dbReference type="EMBL" id="CM042012">
    <property type="protein sequence ID" value="KAI3749487.1"/>
    <property type="molecule type" value="Genomic_DNA"/>
</dbReference>
<dbReference type="Proteomes" id="UP001055811">
    <property type="component" value="Linkage Group LG04"/>
</dbReference>
<sequence length="205" mass="22709">MVILALFSLKVWIAKRIAASGYGVYAIDHPGFGLSEGLHGRPEVRGLPRFLLGQSMGGAIALKVHLKEQHLCQKQTRLKTVVELLNATNELEYKVCFGRHYSLCCNWAGKTSLAVGYDQGDSYLNGLYLLMVYTTLNYSEIVSPPRDLCDEDSVDLEDENLDGNENEIDLVSSCNGEVKLSFCICKPPEGFCIPSVDAVMKQVRE</sequence>
<comment type="caution">
    <text evidence="1">The sequence shown here is derived from an EMBL/GenBank/DDBJ whole genome shotgun (WGS) entry which is preliminary data.</text>
</comment>